<dbReference type="CDD" id="cd18793">
    <property type="entry name" value="SF2_C_SNF"/>
    <property type="match status" value="1"/>
</dbReference>
<evidence type="ECO:0000256" key="1">
    <source>
        <dbReference type="ARBA" id="ARBA00022801"/>
    </source>
</evidence>
<dbReference type="PANTHER" id="PTHR10799">
    <property type="entry name" value="SNF2/RAD54 HELICASE FAMILY"/>
    <property type="match status" value="1"/>
</dbReference>
<dbReference type="InterPro" id="IPR014001">
    <property type="entry name" value="Helicase_ATP-bd"/>
</dbReference>
<reference evidence="4" key="1">
    <citation type="journal article" date="2019" name="Int. J. Syst. Evol. Microbiol.">
        <title>The Global Catalogue of Microorganisms (GCM) 10K type strain sequencing project: providing services to taxonomists for standard genome sequencing and annotation.</title>
        <authorList>
            <consortium name="The Broad Institute Genomics Platform"/>
            <consortium name="The Broad Institute Genome Sequencing Center for Infectious Disease"/>
            <person name="Wu L."/>
            <person name="Ma J."/>
        </authorList>
    </citation>
    <scope>NUCLEOTIDE SEQUENCE [LARGE SCALE GENOMIC DNA]</scope>
    <source>
        <strain evidence="4">CCUG 53519</strain>
    </source>
</reference>
<dbReference type="Pfam" id="PF00176">
    <property type="entry name" value="SNF2-rel_dom"/>
    <property type="match status" value="1"/>
</dbReference>
<dbReference type="InterPro" id="IPR038718">
    <property type="entry name" value="SNF2-like_sf"/>
</dbReference>
<evidence type="ECO:0000313" key="3">
    <source>
        <dbReference type="EMBL" id="MFD1131271.1"/>
    </source>
</evidence>
<feature type="domain" description="Helicase C-terminal" evidence="2">
    <location>
        <begin position="569"/>
        <end position="716"/>
    </location>
</feature>
<dbReference type="InterPro" id="IPR001650">
    <property type="entry name" value="Helicase_C-like"/>
</dbReference>
<dbReference type="Gene3D" id="3.40.50.300">
    <property type="entry name" value="P-loop containing nucleotide triphosphate hydrolases"/>
    <property type="match status" value="1"/>
</dbReference>
<dbReference type="Pfam" id="PF00271">
    <property type="entry name" value="Helicase_C"/>
    <property type="match status" value="1"/>
</dbReference>
<accession>A0ABW3QH51</accession>
<dbReference type="InterPro" id="IPR027417">
    <property type="entry name" value="P-loop_NTPase"/>
</dbReference>
<keyword evidence="4" id="KW-1185">Reference proteome</keyword>
<name>A0ABW3QH51_9BACL</name>
<evidence type="ECO:0000259" key="2">
    <source>
        <dbReference type="PROSITE" id="PS51194"/>
    </source>
</evidence>
<dbReference type="InterPro" id="IPR049730">
    <property type="entry name" value="SNF2/RAD54-like_C"/>
</dbReference>
<protein>
    <submittedName>
        <fullName evidence="3">SNF2-related protein</fullName>
    </submittedName>
</protein>
<dbReference type="Gene3D" id="3.40.50.10810">
    <property type="entry name" value="Tandem AAA-ATPase domain"/>
    <property type="match status" value="2"/>
</dbReference>
<dbReference type="RefSeq" id="WP_244533611.1">
    <property type="nucleotide sequence ID" value="NZ_JBHTKX010000008.1"/>
</dbReference>
<comment type="caution">
    <text evidence="3">The sequence shown here is derived from an EMBL/GenBank/DDBJ whole genome shotgun (WGS) entry which is preliminary data.</text>
</comment>
<dbReference type="PROSITE" id="PS51194">
    <property type="entry name" value="HELICASE_CTER"/>
    <property type="match status" value="1"/>
</dbReference>
<proteinExistence type="predicted"/>
<dbReference type="SUPFAM" id="SSF52540">
    <property type="entry name" value="P-loop containing nucleoside triphosphate hydrolases"/>
    <property type="match status" value="2"/>
</dbReference>
<dbReference type="InterPro" id="IPR000330">
    <property type="entry name" value="SNF2_N"/>
</dbReference>
<gene>
    <name evidence="3" type="ORF">ACFQ3J_24430</name>
</gene>
<dbReference type="EMBL" id="JBHTKX010000008">
    <property type="protein sequence ID" value="MFD1131271.1"/>
    <property type="molecule type" value="Genomic_DNA"/>
</dbReference>
<sequence>MISIMWGIFMAKIEYTRQGLEFKSSSLQEAMNLSECLIGESVNKEIFTWHSLVTRSDGPINEMHPVTTMDSWDIQLDDKTIKDVQNVLDSKRRAYRRSSRSLDEWRDTPEFKTARERVVELFGKPFKDGSVLFPYQIDIAAYIVSVKTLMNACDMGMGKTRTTIVGLASDSTNQLNLIITMKRNINDWQRELELLNFVEGTDYIVLNSPRDLKKTKGVRFHLVSYEKWSNERVVFRKKVHHECPHCEAGPGNFNANFQYCMKCNRKAASIIDPETNSIARWSQKDLPKLCPDCGSEWKKGNTTCNQERLFKHNGVEEIVKCNYTVIEKKIPSLSHYFHKGYDSVTVDEAHYISNIDTKRARSVLRTKAKTRVLLTGTPAENEVTDLYWLLGWLTGFSSRFEDPLEAASGRPKPFAGYGKVGAEHFRAYYGGGAKRRVLDVDSVEARVGHHEQLWKILDTVMVRKKKTDEDVKDYIAVPEPKHIRYHLDLMPAERELYDSMVEEFRLWYEEELEKKSKAEIRGETYRISTIKICTWMDKLRKASSCPWVFPNYNVLNGRTTAKLQYIENKVKDYVRRGKKVLLFSGHKETIEHLKLTLDEIIPGRYAEYIHGEVAMEHRWDVMKKFQDSSDPLSILVMSHRTGAESYTLTEAKAVFIVDLDFNGKKIEQCYSRAVRLGQKDEVEVHWLLGTNTIDVNIHGVVLSKISGVNLAVDRQGLDMSDLAHEFEGDSKTASQAVDMEKFAKDMLKGGTKRKEITSAAV</sequence>
<organism evidence="3 4">
    <name type="scientific">Paenibacillus provencensis</name>
    <dbReference type="NCBI Taxonomy" id="441151"/>
    <lineage>
        <taxon>Bacteria</taxon>
        <taxon>Bacillati</taxon>
        <taxon>Bacillota</taxon>
        <taxon>Bacilli</taxon>
        <taxon>Bacillales</taxon>
        <taxon>Paenibacillaceae</taxon>
        <taxon>Paenibacillus</taxon>
    </lineage>
</organism>
<evidence type="ECO:0000313" key="4">
    <source>
        <dbReference type="Proteomes" id="UP001597169"/>
    </source>
</evidence>
<dbReference type="Proteomes" id="UP001597169">
    <property type="component" value="Unassembled WGS sequence"/>
</dbReference>
<dbReference type="SMART" id="SM00487">
    <property type="entry name" value="DEXDc"/>
    <property type="match status" value="1"/>
</dbReference>
<keyword evidence="1" id="KW-0378">Hydrolase</keyword>